<dbReference type="PIRSF" id="PIRSF029570">
    <property type="entry name" value="UCP029570"/>
    <property type="match status" value="1"/>
</dbReference>
<gene>
    <name evidence="2" type="ORF">Lwal_2008</name>
</gene>
<reference evidence="2 3" key="1">
    <citation type="submission" date="2015-11" db="EMBL/GenBank/DDBJ databases">
        <title>Genomic analysis of 38 Legionella species identifies large and diverse effector repertoires.</title>
        <authorList>
            <person name="Burstein D."/>
            <person name="Amaro F."/>
            <person name="Zusman T."/>
            <person name="Lifshitz Z."/>
            <person name="Cohen O."/>
            <person name="Gilbert J.A."/>
            <person name="Pupko T."/>
            <person name="Shuman H.A."/>
            <person name="Segal G."/>
        </authorList>
    </citation>
    <scope>NUCLEOTIDE SEQUENCE [LARGE SCALE GENOMIC DNA]</scope>
    <source>
        <strain evidence="2 3">ATCC 51914</strain>
    </source>
</reference>
<keyword evidence="3" id="KW-1185">Reference proteome</keyword>
<dbReference type="InterPro" id="IPR016925">
    <property type="entry name" value="UCP029570"/>
</dbReference>
<dbReference type="RefSeq" id="WP_083500080.1">
    <property type="nucleotide sequence ID" value="NZ_CAAAIQ010000020.1"/>
</dbReference>
<comment type="caution">
    <text evidence="2">The sequence shown here is derived from an EMBL/GenBank/DDBJ whole genome shotgun (WGS) entry which is preliminary data.</text>
</comment>
<evidence type="ECO:0000313" key="3">
    <source>
        <dbReference type="Proteomes" id="UP000054729"/>
    </source>
</evidence>
<dbReference type="PANTHER" id="PTHR35882:SF2">
    <property type="entry name" value="PELA"/>
    <property type="match status" value="1"/>
</dbReference>
<protein>
    <recommendedName>
        <fullName evidence="1">Glycoside-hydrolase family GH114 TIM-barrel domain-containing protein</fullName>
    </recommendedName>
</protein>
<dbReference type="Proteomes" id="UP000054729">
    <property type="component" value="Unassembled WGS sequence"/>
</dbReference>
<evidence type="ECO:0000259" key="1">
    <source>
        <dbReference type="Pfam" id="PF03537"/>
    </source>
</evidence>
<dbReference type="AlphaFoldDB" id="A0A0W1A4K6"/>
<name>A0A0W1A4K6_9GAMM</name>
<sequence>MKRSCSINFFSCFNRDWYRLMIGLLAWLFLPTALFPMSADTRVAFYYGNKWPIDGVRAFNIVVVDPTDKIASQYNTESSELYAYVSVGETDSDAEYISKINKEWIIGKNADWNSVVMDLSNPKWRSFLLTELIEPLWAKGYRGFFFDTLDSYTLTKKSPTEQQAGLVDFIKSVKKKYPDAKLILNRGFEIIPNVHEEIEAVAAESLFSEWVPKSKTYRPVPEKSMRWLLNALQKVKTEFQLPIIVIDYLPVNEKQQARELAKKIDQLGFIPWVANGSLSHLGQGTVEVLPRKILILLDPGDKKDEVNEKAYQPLVFPLQYMGYIPVLWTLGASFPEDINNDDYAGIIAWFNHPVTKYPKQLNEFLLKQLNNRIPIVLFNYLGLPENSSFLTKFGINYSKPTRSPKAVTQTFFSNIFGFEIQLKANIINFFPLSVSNAKPLVQVTSDNHQIQTAGAITPFGGFILEPYVLGELPQGQNRWVIDPFQFLKMALHLPEIPIPDLTTSNGRRMLMIHVDGDGYISRVPWDAEAYPGDLMLEQIFKKYQLPITISVIQREFEIIKSNVRAYSHLVKIAKETFALPWVEIATHTYSHPLEWAKLEEGKENKKYLSYPDEHYRFNYENEVVGSSTFINENLAPKDKKVRVVLWSGDGMVSIKPLQIVANANLLNLNGMSDLYLPESKSITNLSGLGRFVGGYFQVFSPIANDFVYTDDWTQPLYRFANVIETFKLTESPRRYKLISIYYHFYSALDQGAFRALKHVYEWAVKQKTTPIHVSDYILKVQAFNHLVIAKTLNDGWLITNNSPLREFRIPMSMGTPIVSAKDNVLGFNQANDDYYIHLGASPTAYLNVSRASHLSQDKPYLIEANSDEVFWKETGNNQYLLELKGAVPVEFQLANIERCKVSQSGTIITAGQDGTFSLKDKLSGQISIQCD</sequence>
<dbReference type="Pfam" id="PF03537">
    <property type="entry name" value="Glyco_hydro_114"/>
    <property type="match status" value="1"/>
</dbReference>
<dbReference type="PANTHER" id="PTHR35882">
    <property type="entry name" value="PELA"/>
    <property type="match status" value="1"/>
</dbReference>
<feature type="domain" description="Glycoside-hydrolase family GH114 TIM-barrel" evidence="1">
    <location>
        <begin position="56"/>
        <end position="278"/>
    </location>
</feature>
<dbReference type="InterPro" id="IPR004352">
    <property type="entry name" value="GH114_TIM-barrel"/>
</dbReference>
<dbReference type="CDD" id="cd10922">
    <property type="entry name" value="CE4_PelA_like_C"/>
    <property type="match status" value="1"/>
</dbReference>
<dbReference type="InterPro" id="IPR013785">
    <property type="entry name" value="Aldolase_TIM"/>
</dbReference>
<dbReference type="STRING" id="66969.Lwal_2008"/>
<dbReference type="PATRIC" id="fig|66969.6.peg.2190"/>
<evidence type="ECO:0000313" key="2">
    <source>
        <dbReference type="EMBL" id="KTD76286.1"/>
    </source>
</evidence>
<dbReference type="OrthoDB" id="7292394at2"/>
<dbReference type="SUPFAM" id="SSF51445">
    <property type="entry name" value="(Trans)glycosidases"/>
    <property type="match status" value="1"/>
</dbReference>
<dbReference type="EMBL" id="LNZB01000051">
    <property type="protein sequence ID" value="KTD76286.1"/>
    <property type="molecule type" value="Genomic_DNA"/>
</dbReference>
<dbReference type="Gene3D" id="3.20.20.70">
    <property type="entry name" value="Aldolase class I"/>
    <property type="match status" value="1"/>
</dbReference>
<organism evidence="2 3">
    <name type="scientific">Legionella waltersii</name>
    <dbReference type="NCBI Taxonomy" id="66969"/>
    <lineage>
        <taxon>Bacteria</taxon>
        <taxon>Pseudomonadati</taxon>
        <taxon>Pseudomonadota</taxon>
        <taxon>Gammaproteobacteria</taxon>
        <taxon>Legionellales</taxon>
        <taxon>Legionellaceae</taxon>
        <taxon>Legionella</taxon>
    </lineage>
</organism>
<proteinExistence type="predicted"/>
<dbReference type="InterPro" id="IPR017853">
    <property type="entry name" value="GH"/>
</dbReference>
<accession>A0A0W1A4K6</accession>